<feature type="transmembrane region" description="Helical" evidence="1">
    <location>
        <begin position="50"/>
        <end position="71"/>
    </location>
</feature>
<feature type="transmembrane region" description="Helical" evidence="1">
    <location>
        <begin position="77"/>
        <end position="97"/>
    </location>
</feature>
<keyword evidence="1" id="KW-0472">Membrane</keyword>
<keyword evidence="1" id="KW-0812">Transmembrane</keyword>
<keyword evidence="4" id="KW-1185">Reference proteome</keyword>
<keyword evidence="1" id="KW-1133">Transmembrane helix</keyword>
<dbReference type="Proteomes" id="UP001595962">
    <property type="component" value="Unassembled WGS sequence"/>
</dbReference>
<protein>
    <submittedName>
        <fullName evidence="3">Zinc ribbon domain-containing protein</fullName>
    </submittedName>
</protein>
<comment type="caution">
    <text evidence="3">The sequence shown here is derived from an EMBL/GenBank/DDBJ whole genome shotgun (WGS) entry which is preliminary data.</text>
</comment>
<dbReference type="RefSeq" id="WP_377332360.1">
    <property type="nucleotide sequence ID" value="NZ_JBHSGB010000005.1"/>
</dbReference>
<gene>
    <name evidence="3" type="ORF">ACFO3I_05380</name>
</gene>
<reference evidence="4" key="1">
    <citation type="journal article" date="2019" name="Int. J. Syst. Evol. Microbiol.">
        <title>The Global Catalogue of Microorganisms (GCM) 10K type strain sequencing project: providing services to taxonomists for standard genome sequencing and annotation.</title>
        <authorList>
            <consortium name="The Broad Institute Genomics Platform"/>
            <consortium name="The Broad Institute Genome Sequencing Center for Infectious Disease"/>
            <person name="Wu L."/>
            <person name="Ma J."/>
        </authorList>
    </citation>
    <scope>NUCLEOTIDE SEQUENCE [LARGE SCALE GENOMIC DNA]</scope>
    <source>
        <strain evidence="4">DT28</strain>
    </source>
</reference>
<organism evidence="3 4">
    <name type="scientific">Rheinheimera marina</name>
    <dbReference type="NCBI Taxonomy" id="1774958"/>
    <lineage>
        <taxon>Bacteria</taxon>
        <taxon>Pseudomonadati</taxon>
        <taxon>Pseudomonadota</taxon>
        <taxon>Gammaproteobacteria</taxon>
        <taxon>Chromatiales</taxon>
        <taxon>Chromatiaceae</taxon>
        <taxon>Rheinheimera</taxon>
    </lineage>
</organism>
<evidence type="ECO:0000313" key="3">
    <source>
        <dbReference type="EMBL" id="MFC4654452.1"/>
    </source>
</evidence>
<evidence type="ECO:0000259" key="2">
    <source>
        <dbReference type="Pfam" id="PF13248"/>
    </source>
</evidence>
<dbReference type="Pfam" id="PF13248">
    <property type="entry name" value="Zn_ribbon_3"/>
    <property type="match status" value="1"/>
</dbReference>
<feature type="domain" description="Putative zinc-ribbon" evidence="2">
    <location>
        <begin position="4"/>
        <end position="25"/>
    </location>
</feature>
<dbReference type="InterPro" id="IPR059113">
    <property type="entry name" value="Znf_ribbon"/>
</dbReference>
<proteinExistence type="predicted"/>
<sequence>MAIIACPQCGKKISDKSQSCPHCQLSLTGMTSDRIDELNSRKRIDRLQSYINQSMLALVVFLAGFCVLYFWQSEPESWQLLASEAAIAVGFLWYIAARAMVIYLKRKN</sequence>
<dbReference type="EMBL" id="JBHSGB010000005">
    <property type="protein sequence ID" value="MFC4654452.1"/>
    <property type="molecule type" value="Genomic_DNA"/>
</dbReference>
<evidence type="ECO:0000256" key="1">
    <source>
        <dbReference type="SAM" id="Phobius"/>
    </source>
</evidence>
<name>A0ABV9JIC9_9GAMM</name>
<accession>A0ABV9JIC9</accession>
<evidence type="ECO:0000313" key="4">
    <source>
        <dbReference type="Proteomes" id="UP001595962"/>
    </source>
</evidence>